<evidence type="ECO:0000313" key="5">
    <source>
        <dbReference type="EMBL" id="KAH7511263.1"/>
    </source>
</evidence>
<dbReference type="Gene3D" id="3.40.50.2000">
    <property type="entry name" value="Glycogen Phosphorylase B"/>
    <property type="match status" value="2"/>
</dbReference>
<dbReference type="InterPro" id="IPR035595">
    <property type="entry name" value="UDP_glycos_trans_CS"/>
</dbReference>
<gene>
    <name evidence="5" type="ORF">JRO89_XSUnG0214300</name>
</gene>
<name>A0ABQ8GZ63_9ROSI</name>
<dbReference type="EMBL" id="JAFEMO010000617">
    <property type="protein sequence ID" value="KAH7511263.1"/>
    <property type="molecule type" value="Genomic_DNA"/>
</dbReference>
<evidence type="ECO:0000256" key="3">
    <source>
        <dbReference type="RuleBase" id="RU003718"/>
    </source>
</evidence>
<dbReference type="InterPro" id="IPR002213">
    <property type="entry name" value="UDP_glucos_trans"/>
</dbReference>
<organism evidence="5 6">
    <name type="scientific">Xanthoceras sorbifolium</name>
    <dbReference type="NCBI Taxonomy" id="99658"/>
    <lineage>
        <taxon>Eukaryota</taxon>
        <taxon>Viridiplantae</taxon>
        <taxon>Streptophyta</taxon>
        <taxon>Embryophyta</taxon>
        <taxon>Tracheophyta</taxon>
        <taxon>Spermatophyta</taxon>
        <taxon>Magnoliopsida</taxon>
        <taxon>eudicotyledons</taxon>
        <taxon>Gunneridae</taxon>
        <taxon>Pentapetalae</taxon>
        <taxon>rosids</taxon>
        <taxon>malvids</taxon>
        <taxon>Sapindales</taxon>
        <taxon>Sapindaceae</taxon>
        <taxon>Xanthoceroideae</taxon>
        <taxon>Xanthoceras</taxon>
    </lineage>
</organism>
<protein>
    <recommendedName>
        <fullName evidence="4">Glycosyltransferase</fullName>
        <ecNumber evidence="4">2.4.1.-</ecNumber>
    </recommendedName>
</protein>
<dbReference type="CDD" id="cd03784">
    <property type="entry name" value="GT1_Gtf-like"/>
    <property type="match status" value="1"/>
</dbReference>
<keyword evidence="3" id="KW-0328">Glycosyltransferase</keyword>
<dbReference type="PANTHER" id="PTHR48049:SF91">
    <property type="entry name" value="UDP-GLYCOSYLTRANSFERASE 79B7-RELATED"/>
    <property type="match status" value="1"/>
</dbReference>
<comment type="caution">
    <text evidence="5">The sequence shown here is derived from an EMBL/GenBank/DDBJ whole genome shotgun (WGS) entry which is preliminary data.</text>
</comment>
<dbReference type="Proteomes" id="UP000827721">
    <property type="component" value="Unassembled WGS sequence"/>
</dbReference>
<sequence length="459" mass="52022">MYPHKSSNFHIMMFPWFAFGHMIPFLHLSNKLAEKDHSIIFLLPEKAQKQLQHFNLHPHLITFHPLKIPPVDGLPAGAQIASEIPLSLTNLLFIARDRTKDQVKAVITATKPKIVIDDSSYWLQEITKPIGIKTINYRITSAAESAFVMVPASNFHKVRSLTKDELAVPPKGYPSKTVVLRPHETRFFSFISHVFAEGISIIERVTTSMKECDVIAIRTCREIEGKFCDYIASQYNKPVLLTGPALPEPSKKPLEERWGKWLGGFQPGSVVFCAFGSEFILEKDQFQELLLGFESTNLPFFLALKPPVGATTVEEAFPDGFEERIKGRGVVWSGWVQQVSILDHPSVGCFVSHCGFGSMWESLMSDCQIVLVPQHGDQFFNTRLMADELKVAVEVEREDNGWFSKESLCKAIKSTMDKDNEVGNMIKENHAEWKDTLLKPSFMSDYIDKFVQDMQQLVK</sequence>
<accession>A0ABQ8GZ63</accession>
<dbReference type="PANTHER" id="PTHR48049">
    <property type="entry name" value="GLYCOSYLTRANSFERASE"/>
    <property type="match status" value="1"/>
</dbReference>
<comment type="similarity">
    <text evidence="1 3">Belongs to the UDP-glycosyltransferase family.</text>
</comment>
<dbReference type="PROSITE" id="PS00375">
    <property type="entry name" value="UDPGT"/>
    <property type="match status" value="1"/>
</dbReference>
<dbReference type="SUPFAM" id="SSF53756">
    <property type="entry name" value="UDP-Glycosyltransferase/glycogen phosphorylase"/>
    <property type="match status" value="1"/>
</dbReference>
<keyword evidence="6" id="KW-1185">Reference proteome</keyword>
<dbReference type="EC" id="2.4.1.-" evidence="4"/>
<evidence type="ECO:0000256" key="4">
    <source>
        <dbReference type="RuleBase" id="RU362057"/>
    </source>
</evidence>
<dbReference type="InterPro" id="IPR050481">
    <property type="entry name" value="UDP-glycosyltransf_plant"/>
</dbReference>
<reference evidence="5 6" key="1">
    <citation type="submission" date="2021-02" db="EMBL/GenBank/DDBJ databases">
        <title>Plant Genome Project.</title>
        <authorList>
            <person name="Zhang R.-G."/>
        </authorList>
    </citation>
    <scope>NUCLEOTIDE SEQUENCE [LARGE SCALE GENOMIC DNA]</scope>
    <source>
        <tissue evidence="5">Leaves</tissue>
    </source>
</reference>
<keyword evidence="2 3" id="KW-0808">Transferase</keyword>
<evidence type="ECO:0000313" key="6">
    <source>
        <dbReference type="Proteomes" id="UP000827721"/>
    </source>
</evidence>
<proteinExistence type="inferred from homology"/>
<evidence type="ECO:0000256" key="2">
    <source>
        <dbReference type="ARBA" id="ARBA00022679"/>
    </source>
</evidence>
<dbReference type="Pfam" id="PF00201">
    <property type="entry name" value="UDPGT"/>
    <property type="match status" value="1"/>
</dbReference>
<evidence type="ECO:0000256" key="1">
    <source>
        <dbReference type="ARBA" id="ARBA00009995"/>
    </source>
</evidence>